<keyword evidence="3" id="KW-1185">Reference proteome</keyword>
<sequence>MVVVIGLEEVRGLEELGDGDRVILSNSNSDGTDAKATFQNSMTVDKWTFQLITSWNRLTLIALLPEGLHEPPPPSPPSPPPPPSPPAQLCNKCRVTSHENGRGCEAFREENGLASRSCFWVLCVARDGNGREWIPSDTAYRTLQPRRSEDFGRLVLTSCERLWIEPPTCTINFQDESDSKDEEKEIEQKSSYDASGRDSKLIECPRL</sequence>
<evidence type="ECO:0000313" key="3">
    <source>
        <dbReference type="Proteomes" id="UP000614350"/>
    </source>
</evidence>
<organism evidence="2 3">
    <name type="scientific">Vespula vulgaris</name>
    <name type="common">Yellow jacket</name>
    <name type="synonym">Wasp</name>
    <dbReference type="NCBI Taxonomy" id="7454"/>
    <lineage>
        <taxon>Eukaryota</taxon>
        <taxon>Metazoa</taxon>
        <taxon>Ecdysozoa</taxon>
        <taxon>Arthropoda</taxon>
        <taxon>Hexapoda</taxon>
        <taxon>Insecta</taxon>
        <taxon>Pterygota</taxon>
        <taxon>Neoptera</taxon>
        <taxon>Endopterygota</taxon>
        <taxon>Hymenoptera</taxon>
        <taxon>Apocrita</taxon>
        <taxon>Aculeata</taxon>
        <taxon>Vespoidea</taxon>
        <taxon>Vespidae</taxon>
        <taxon>Vespinae</taxon>
        <taxon>Vespula</taxon>
    </lineage>
</organism>
<comment type="caution">
    <text evidence="2">The sequence shown here is derived from an EMBL/GenBank/DDBJ whole genome shotgun (WGS) entry which is preliminary data.</text>
</comment>
<gene>
    <name evidence="2" type="ORF">HZH66_011874</name>
</gene>
<proteinExistence type="predicted"/>
<evidence type="ECO:0000313" key="2">
    <source>
        <dbReference type="EMBL" id="KAF7386032.1"/>
    </source>
</evidence>
<accession>A0A834JDR9</accession>
<feature type="compositionally biased region" description="Basic and acidic residues" evidence="1">
    <location>
        <begin position="181"/>
        <end position="207"/>
    </location>
</feature>
<reference evidence="2" key="1">
    <citation type="journal article" date="2020" name="G3 (Bethesda)">
        <title>High-Quality Assemblies for Three Invasive Social Wasps from the &lt;i&gt;Vespula&lt;/i&gt; Genus.</title>
        <authorList>
            <person name="Harrop T.W.R."/>
            <person name="Guhlin J."/>
            <person name="McLaughlin G.M."/>
            <person name="Permina E."/>
            <person name="Stockwell P."/>
            <person name="Gilligan J."/>
            <person name="Le Lec M.F."/>
            <person name="Gruber M.A.M."/>
            <person name="Quinn O."/>
            <person name="Lovegrove M."/>
            <person name="Duncan E.J."/>
            <person name="Remnant E.J."/>
            <person name="Van Eeckhoven J."/>
            <person name="Graham B."/>
            <person name="Knapp R.A."/>
            <person name="Langford K.W."/>
            <person name="Kronenberg Z."/>
            <person name="Press M.O."/>
            <person name="Eacker S.M."/>
            <person name="Wilson-Rankin E.E."/>
            <person name="Purcell J."/>
            <person name="Lester P.J."/>
            <person name="Dearden P.K."/>
        </authorList>
    </citation>
    <scope>NUCLEOTIDE SEQUENCE</scope>
    <source>
        <strain evidence="2">Marl-1</strain>
    </source>
</reference>
<feature type="compositionally biased region" description="Pro residues" evidence="1">
    <location>
        <begin position="70"/>
        <end position="86"/>
    </location>
</feature>
<dbReference type="Proteomes" id="UP000614350">
    <property type="component" value="Unassembled WGS sequence"/>
</dbReference>
<dbReference type="EMBL" id="JACSEA010000014">
    <property type="protein sequence ID" value="KAF7386032.1"/>
    <property type="molecule type" value="Genomic_DNA"/>
</dbReference>
<dbReference type="AlphaFoldDB" id="A0A834JDR9"/>
<feature type="region of interest" description="Disordered" evidence="1">
    <location>
        <begin position="173"/>
        <end position="207"/>
    </location>
</feature>
<protein>
    <submittedName>
        <fullName evidence="2">Uncharacterized protein</fullName>
    </submittedName>
</protein>
<feature type="region of interest" description="Disordered" evidence="1">
    <location>
        <begin position="66"/>
        <end position="87"/>
    </location>
</feature>
<name>A0A834JDR9_VESVU</name>
<evidence type="ECO:0000256" key="1">
    <source>
        <dbReference type="SAM" id="MobiDB-lite"/>
    </source>
</evidence>